<dbReference type="EMBL" id="CP010802">
    <property type="protein sequence ID" value="ALC17714.1"/>
    <property type="molecule type" value="Genomic_DNA"/>
</dbReference>
<feature type="signal peptide" evidence="1">
    <location>
        <begin position="1"/>
        <end position="22"/>
    </location>
</feature>
<dbReference type="RefSeq" id="WP_053551708.1">
    <property type="nucleotide sequence ID" value="NZ_CP010802.1"/>
</dbReference>
<dbReference type="PROSITE" id="PS51257">
    <property type="entry name" value="PROKAR_LIPOPROTEIN"/>
    <property type="match status" value="1"/>
</dbReference>
<evidence type="ECO:0008006" key="4">
    <source>
        <dbReference type="Google" id="ProtNLM"/>
    </source>
</evidence>
<evidence type="ECO:0000313" key="3">
    <source>
        <dbReference type="Proteomes" id="UP000057158"/>
    </source>
</evidence>
<keyword evidence="1" id="KW-0732">Signal</keyword>
<dbReference type="STRING" id="1603606.DSOUD_2987"/>
<feature type="chain" id="PRO_5005791929" description="Carboxypeptidase regulatory-like domain-containing protein" evidence="1">
    <location>
        <begin position="23"/>
        <end position="361"/>
    </location>
</feature>
<evidence type="ECO:0000313" key="2">
    <source>
        <dbReference type="EMBL" id="ALC17714.1"/>
    </source>
</evidence>
<dbReference type="Gene3D" id="2.60.40.1120">
    <property type="entry name" value="Carboxypeptidase-like, regulatory domain"/>
    <property type="match status" value="1"/>
</dbReference>
<proteinExistence type="predicted"/>
<keyword evidence="3" id="KW-1185">Reference proteome</keyword>
<dbReference type="KEGG" id="des:DSOUD_2987"/>
<protein>
    <recommendedName>
        <fullName evidence="4">Carboxypeptidase regulatory-like domain-containing protein</fullName>
    </recommendedName>
</protein>
<gene>
    <name evidence="2" type="ORF">DSOUD_2987</name>
</gene>
<sequence>MSRLALKTKRLLFLALLFPLLAACPQREESGVQGLLLFGEHPLSGAQIEVYLKNDKDRSTLPFAVTSTDGEGRYRLTLPAGRYYLIGKKKEENAGRVRMLMAECPDNPVEIDAAIKEIPSFSLREMGQSGSLIPDPGTGVTGRIVAAGAPVAGAFVYIYTEEAAGLMGPSYGEAVQAGDDGRFRINLQAGRYYLAARRRGDGSRMGEVQPGDLNGTYPGNPVTVPRGTVASLGDFPLKTVDGGQRQERLSQGKFTKTKTFFSGRTVDQDGNPVSGVYAFAYLDSRMVGKPSYISDPSDDGGRFVLYLGDGGTYYIGARSTFGGPLEPGEWVGTYDGRPDHGVALSRDQSLPLGDLVVREVW</sequence>
<evidence type="ECO:0000256" key="1">
    <source>
        <dbReference type="SAM" id="SignalP"/>
    </source>
</evidence>
<name>A0A0M4D4R6_9BACT</name>
<accession>A0A0M4D4R6</accession>
<dbReference type="Proteomes" id="UP000057158">
    <property type="component" value="Chromosome"/>
</dbReference>
<dbReference type="AlphaFoldDB" id="A0A0M4D4R6"/>
<organism evidence="2 3">
    <name type="scientific">Desulfuromonas soudanensis</name>
    <dbReference type="NCBI Taxonomy" id="1603606"/>
    <lineage>
        <taxon>Bacteria</taxon>
        <taxon>Pseudomonadati</taxon>
        <taxon>Thermodesulfobacteriota</taxon>
        <taxon>Desulfuromonadia</taxon>
        <taxon>Desulfuromonadales</taxon>
        <taxon>Desulfuromonadaceae</taxon>
        <taxon>Desulfuromonas</taxon>
    </lineage>
</organism>
<dbReference type="OrthoDB" id="5401722at2"/>
<reference evidence="2 3" key="1">
    <citation type="submission" date="2015-07" db="EMBL/GenBank/DDBJ databases">
        <title>Isolation and Genomic Characterization of a Novel Halophilic Metal-Reducing Deltaproteobacterium from the Deep Subsurface.</title>
        <authorList>
            <person name="Badalamenti J.P."/>
            <person name="Summers Z.M."/>
            <person name="Gralnick J.A."/>
            <person name="Bond D.R."/>
        </authorList>
    </citation>
    <scope>NUCLEOTIDE SEQUENCE [LARGE SCALE GENOMIC DNA]</scope>
    <source>
        <strain evidence="2 3">WTL</strain>
    </source>
</reference>
<dbReference type="PATRIC" id="fig|1603606.3.peg.3221"/>